<dbReference type="AlphaFoldDB" id="A0A4Q2T0V4"/>
<comment type="caution">
    <text evidence="2">The sequence shown here is derived from an EMBL/GenBank/DDBJ whole genome shotgun (WGS) entry which is preliminary data.</text>
</comment>
<keyword evidence="3" id="KW-1185">Reference proteome</keyword>
<dbReference type="OrthoDB" id="3790292at2"/>
<evidence type="ECO:0000313" key="3">
    <source>
        <dbReference type="Proteomes" id="UP000291101"/>
    </source>
</evidence>
<dbReference type="RefSeq" id="WP_129426541.1">
    <property type="nucleotide sequence ID" value="NZ_SDWV01000007.1"/>
</dbReference>
<reference evidence="2 3" key="1">
    <citation type="submission" date="2019-01" db="EMBL/GenBank/DDBJ databases">
        <title>Novel species of Nocardioides.</title>
        <authorList>
            <person name="Liu Q."/>
            <person name="X Y.-H."/>
        </authorList>
    </citation>
    <scope>NUCLEOTIDE SEQUENCE [LARGE SCALE GENOMIC DNA]</scope>
    <source>
        <strain evidence="2 3">HLT2-9</strain>
    </source>
</reference>
<dbReference type="Proteomes" id="UP000291101">
    <property type="component" value="Unassembled WGS sequence"/>
</dbReference>
<gene>
    <name evidence="2" type="ORF">EUA94_09050</name>
</gene>
<evidence type="ECO:0000313" key="2">
    <source>
        <dbReference type="EMBL" id="RYC11501.1"/>
    </source>
</evidence>
<name>A0A4Q2T0V4_9ACTN</name>
<feature type="region of interest" description="Disordered" evidence="1">
    <location>
        <begin position="34"/>
        <end position="54"/>
    </location>
</feature>
<accession>A0A4Q2T0V4</accession>
<dbReference type="EMBL" id="SDWV01000007">
    <property type="protein sequence ID" value="RYC11501.1"/>
    <property type="molecule type" value="Genomic_DNA"/>
</dbReference>
<protein>
    <submittedName>
        <fullName evidence="2">Uncharacterized protein</fullName>
    </submittedName>
</protein>
<organism evidence="2 3">
    <name type="scientific">Nocardioides zhouii</name>
    <dbReference type="NCBI Taxonomy" id="1168729"/>
    <lineage>
        <taxon>Bacteria</taxon>
        <taxon>Bacillati</taxon>
        <taxon>Actinomycetota</taxon>
        <taxon>Actinomycetes</taxon>
        <taxon>Propionibacteriales</taxon>
        <taxon>Nocardioidaceae</taxon>
        <taxon>Nocardioides</taxon>
    </lineage>
</organism>
<proteinExistence type="predicted"/>
<sequence>MGVLVKWLVVLALLVAGAVGINAWASGPDLSCPGSTLSGIPEGGPLSPTADDALGDRLDDAAQVTEESSDAKGFHTVTYRGYDADGELIRSVVVEGPVQWRVARIDTCE</sequence>
<evidence type="ECO:0000256" key="1">
    <source>
        <dbReference type="SAM" id="MobiDB-lite"/>
    </source>
</evidence>